<dbReference type="GO" id="GO:0046872">
    <property type="term" value="F:metal ion binding"/>
    <property type="evidence" value="ECO:0007669"/>
    <property type="project" value="UniProtKB-KW"/>
</dbReference>
<protein>
    <submittedName>
        <fullName evidence="4">Nif3-like dinuclear metal center hexameric protein</fullName>
    </submittedName>
</protein>
<dbReference type="Gene3D" id="3.40.1390.30">
    <property type="entry name" value="NIF3 (NGG1p interacting factor 3)-like"/>
    <property type="match status" value="2"/>
</dbReference>
<dbReference type="GO" id="GO:0005737">
    <property type="term" value="C:cytoplasm"/>
    <property type="evidence" value="ECO:0007669"/>
    <property type="project" value="TreeGrafter"/>
</dbReference>
<evidence type="ECO:0000313" key="5">
    <source>
        <dbReference type="Proteomes" id="UP000176923"/>
    </source>
</evidence>
<feature type="binding site" evidence="3">
    <location>
        <position position="121"/>
    </location>
    <ligand>
        <name>a divalent metal cation</name>
        <dbReference type="ChEBI" id="CHEBI:60240"/>
        <label>1</label>
    </ligand>
</feature>
<accession>A0A1F5ZLP3</accession>
<proteinExistence type="inferred from homology"/>
<dbReference type="EMBL" id="MFJL01000038">
    <property type="protein sequence ID" value="OGG13244.1"/>
    <property type="molecule type" value="Genomic_DNA"/>
</dbReference>
<dbReference type="Proteomes" id="UP000176923">
    <property type="component" value="Unassembled WGS sequence"/>
</dbReference>
<dbReference type="PANTHER" id="PTHR13799:SF14">
    <property type="entry name" value="GTP CYCLOHYDROLASE 1 TYPE 2 HOMOLOG"/>
    <property type="match status" value="1"/>
</dbReference>
<reference evidence="4 5" key="1">
    <citation type="journal article" date="2016" name="Nat. Commun.">
        <title>Thousands of microbial genomes shed light on interconnected biogeochemical processes in an aquifer system.</title>
        <authorList>
            <person name="Anantharaman K."/>
            <person name="Brown C.T."/>
            <person name="Hug L.A."/>
            <person name="Sharon I."/>
            <person name="Castelle C.J."/>
            <person name="Probst A.J."/>
            <person name="Thomas B.C."/>
            <person name="Singh A."/>
            <person name="Wilkins M.J."/>
            <person name="Karaoz U."/>
            <person name="Brodie E.L."/>
            <person name="Williams K.H."/>
            <person name="Hubbard S.S."/>
            <person name="Banfield J.F."/>
        </authorList>
    </citation>
    <scope>NUCLEOTIDE SEQUENCE [LARGE SCALE GENOMIC DNA]</scope>
</reference>
<gene>
    <name evidence="4" type="ORF">A3D77_05260</name>
</gene>
<evidence type="ECO:0000256" key="1">
    <source>
        <dbReference type="ARBA" id="ARBA00006964"/>
    </source>
</evidence>
<organism evidence="4 5">
    <name type="scientific">Candidatus Gottesmanbacteria bacterium RIFCSPHIGHO2_02_FULL_39_11</name>
    <dbReference type="NCBI Taxonomy" id="1798382"/>
    <lineage>
        <taxon>Bacteria</taxon>
        <taxon>Candidatus Gottesmaniibacteriota</taxon>
    </lineage>
</organism>
<feature type="binding site" evidence="3">
    <location>
        <position position="84"/>
    </location>
    <ligand>
        <name>a divalent metal cation</name>
        <dbReference type="ChEBI" id="CHEBI:60240"/>
        <label>1</label>
    </ligand>
</feature>
<dbReference type="AlphaFoldDB" id="A0A1F5ZLP3"/>
<dbReference type="InterPro" id="IPR036069">
    <property type="entry name" value="DUF34/NIF3_sf"/>
</dbReference>
<dbReference type="NCBIfam" id="TIGR00486">
    <property type="entry name" value="YbgI_SA1388"/>
    <property type="match status" value="1"/>
</dbReference>
<evidence type="ECO:0000313" key="4">
    <source>
        <dbReference type="EMBL" id="OGG13244.1"/>
    </source>
</evidence>
<name>A0A1F5ZLP3_9BACT</name>
<dbReference type="STRING" id="1798382.A3D77_05260"/>
<evidence type="ECO:0000256" key="2">
    <source>
        <dbReference type="ARBA" id="ARBA00022723"/>
    </source>
</evidence>
<dbReference type="SUPFAM" id="SSF102705">
    <property type="entry name" value="NIF3 (NGG1p interacting factor 3)-like"/>
    <property type="match status" value="1"/>
</dbReference>
<sequence length="273" mass="31453">MSSRRKSGSNPYKSTMITLFELGNYLSKLLNYPDGPVEKVDPYMANGLMVKGKEEIQKIGFGVSASLELFKKAKEENCDCIITHHSFSLPEYNGYDPIFQSRMEFLIKNNISLFGFHFLLDWHPILGNNAQILKKIGAKPKKPYLFYGNPWGWVGEFGKLKNRDEIEEVLKSFLSPRIITYHFGENQIRKVVAVSGKGAPHASEMKDLIKEKIDLYITGEVHEWNRELFREAKINFIAGGHYHTEVFGLRALMEEVKKKFQIEVTWLKLTNDI</sequence>
<keyword evidence="2 3" id="KW-0479">Metal-binding</keyword>
<feature type="binding site" evidence="3">
    <location>
        <position position="245"/>
    </location>
    <ligand>
        <name>a divalent metal cation</name>
        <dbReference type="ChEBI" id="CHEBI:60240"/>
        <label>1</label>
    </ligand>
</feature>
<comment type="caution">
    <text evidence="4">The sequence shown here is derived from an EMBL/GenBank/DDBJ whole genome shotgun (WGS) entry which is preliminary data.</text>
</comment>
<feature type="binding site" evidence="3">
    <location>
        <position position="241"/>
    </location>
    <ligand>
        <name>a divalent metal cation</name>
        <dbReference type="ChEBI" id="CHEBI:60240"/>
        <label>1</label>
    </ligand>
</feature>
<feature type="binding site" evidence="3">
    <location>
        <position position="85"/>
    </location>
    <ligand>
        <name>a divalent metal cation</name>
        <dbReference type="ChEBI" id="CHEBI:60240"/>
        <label>1</label>
    </ligand>
</feature>
<dbReference type="InterPro" id="IPR002678">
    <property type="entry name" value="DUF34/NIF3"/>
</dbReference>
<dbReference type="Pfam" id="PF01784">
    <property type="entry name" value="DUF34_NIF3"/>
    <property type="match status" value="1"/>
</dbReference>
<comment type="similarity">
    <text evidence="1">Belongs to the GTP cyclohydrolase I type 2/NIF3 family.</text>
</comment>
<evidence type="ECO:0000256" key="3">
    <source>
        <dbReference type="PIRSR" id="PIRSR602678-1"/>
    </source>
</evidence>
<dbReference type="PANTHER" id="PTHR13799">
    <property type="entry name" value="NGG1 INTERACTING FACTOR 3"/>
    <property type="match status" value="1"/>
</dbReference>